<reference evidence="1 2" key="1">
    <citation type="journal article" date="2016" name="Nat. Commun.">
        <title>Ectomycorrhizal ecology is imprinted in the genome of the dominant symbiotic fungus Cenococcum geophilum.</title>
        <authorList>
            <consortium name="DOE Joint Genome Institute"/>
            <person name="Peter M."/>
            <person name="Kohler A."/>
            <person name="Ohm R.A."/>
            <person name="Kuo A."/>
            <person name="Krutzmann J."/>
            <person name="Morin E."/>
            <person name="Arend M."/>
            <person name="Barry K.W."/>
            <person name="Binder M."/>
            <person name="Choi C."/>
            <person name="Clum A."/>
            <person name="Copeland A."/>
            <person name="Grisel N."/>
            <person name="Haridas S."/>
            <person name="Kipfer T."/>
            <person name="LaButti K."/>
            <person name="Lindquist E."/>
            <person name="Lipzen A."/>
            <person name="Maire R."/>
            <person name="Meier B."/>
            <person name="Mihaltcheva S."/>
            <person name="Molinier V."/>
            <person name="Murat C."/>
            <person name="Poggeler S."/>
            <person name="Quandt C.A."/>
            <person name="Sperisen C."/>
            <person name="Tritt A."/>
            <person name="Tisserant E."/>
            <person name="Crous P.W."/>
            <person name="Henrissat B."/>
            <person name="Nehls U."/>
            <person name="Egli S."/>
            <person name="Spatafora J.W."/>
            <person name="Grigoriev I.V."/>
            <person name="Martin F.M."/>
        </authorList>
    </citation>
    <scope>NUCLEOTIDE SEQUENCE [LARGE SCALE GENOMIC DNA]</scope>
    <source>
        <strain evidence="1 2">1.58</strain>
    </source>
</reference>
<organism evidence="1 2">
    <name type="scientific">Cenococcum geophilum 1.58</name>
    <dbReference type="NCBI Taxonomy" id="794803"/>
    <lineage>
        <taxon>Eukaryota</taxon>
        <taxon>Fungi</taxon>
        <taxon>Dikarya</taxon>
        <taxon>Ascomycota</taxon>
        <taxon>Pezizomycotina</taxon>
        <taxon>Dothideomycetes</taxon>
        <taxon>Pleosporomycetidae</taxon>
        <taxon>Gloniales</taxon>
        <taxon>Gloniaceae</taxon>
        <taxon>Cenococcum</taxon>
    </lineage>
</organism>
<gene>
    <name evidence="1" type="ORF">K441DRAFT_682151</name>
</gene>
<keyword evidence="2" id="KW-1185">Reference proteome</keyword>
<evidence type="ECO:0000313" key="2">
    <source>
        <dbReference type="Proteomes" id="UP000250078"/>
    </source>
</evidence>
<protein>
    <submittedName>
        <fullName evidence="1">Cytochrome P450</fullName>
    </submittedName>
</protein>
<sequence length="530" mass="60256">MTVTLSLQDLSIRTIVPLLLPYLPYALVFVIVTSYAKTWYRLRQFHGPWFASISYLWVAAVAVSGRMNFKYTEINRKYGKLQLLYSYWSSNFIRSPLARIGPNTLITDDPDIVRHMSSARSPYTRSGWYEGVRVDPYEDNVMSTMDVAAHDKIRAKMAGGYAGKENPDLEAEIDEQIASFISLIHRRYLSKGATLRPMDFGQKAQYFTLDVITKIAYGKEFGFVANDEDVHEYIKTTEETVPFLAFLTMVPWANSFFNKSWVRELVGPSPKDKHGVGKLMGVAKEVVGERFGSDKKEKLDMLGAFVRNGLSQRRIESEVLFQIIAGSDTTATGLRATILYLITAPRVMEKLRAEIDAAEAAGIISNPIQNAEAKGLPFLQACIKEGLRIHPPFTGLVMKKVPPSGDTIKGQYVPGNTSIGHNTWSIQRNEVYGEDPEIYRPERWIDADSETVVQMERTLELVFGYGRWGCLGKSIAYMELNKFFVELIRRFDIELVDPTNPWKCTNFNLFFMDHMLLRIAEREPKQSPKK</sequence>
<name>A0ACC8ENT6_9PEZI</name>
<dbReference type="Proteomes" id="UP000250078">
    <property type="component" value="Unassembled WGS sequence"/>
</dbReference>
<proteinExistence type="predicted"/>
<dbReference type="EMBL" id="KV748251">
    <property type="protein sequence ID" value="OCK88023.1"/>
    <property type="molecule type" value="Genomic_DNA"/>
</dbReference>
<accession>A0ACC8ENT6</accession>
<evidence type="ECO:0000313" key="1">
    <source>
        <dbReference type="EMBL" id="OCK88023.1"/>
    </source>
</evidence>